<gene>
    <name evidence="2" type="ORF">ENKNEFLB_04112</name>
</gene>
<keyword evidence="3" id="KW-1185">Reference proteome</keyword>
<dbReference type="Proteomes" id="UP000679307">
    <property type="component" value="Chromosome"/>
</dbReference>
<dbReference type="EMBL" id="CP075371">
    <property type="protein sequence ID" value="QVT81695.1"/>
    <property type="molecule type" value="Genomic_DNA"/>
</dbReference>
<sequence length="154" mass="16566">MTLRQTLGRAAGAALTVALMGLAVPPTATAAPAPAHDGRTVPVASSARVGVAAAEKPFRTITLDGEMVEPGRFRIMGQVSPAYAKRPVLVERKLGGGVFKPYKKLTTTKRSKYGTSVAPRKDLGKVIYRVRTRETPDYAESFGDHIYVIRTKRG</sequence>
<accession>A0ABX8EP68</accession>
<evidence type="ECO:0000313" key="2">
    <source>
        <dbReference type="EMBL" id="QVT81695.1"/>
    </source>
</evidence>
<name>A0ABX8EP68_9ACTN</name>
<keyword evidence="1" id="KW-0732">Signal</keyword>
<evidence type="ECO:0000313" key="3">
    <source>
        <dbReference type="Proteomes" id="UP000679307"/>
    </source>
</evidence>
<organism evidence="2 3">
    <name type="scientific">Nocardioides aquaticus</name>
    <dbReference type="NCBI Taxonomy" id="160826"/>
    <lineage>
        <taxon>Bacteria</taxon>
        <taxon>Bacillati</taxon>
        <taxon>Actinomycetota</taxon>
        <taxon>Actinomycetes</taxon>
        <taxon>Propionibacteriales</taxon>
        <taxon>Nocardioidaceae</taxon>
        <taxon>Nocardioides</taxon>
    </lineage>
</organism>
<evidence type="ECO:0000256" key="1">
    <source>
        <dbReference type="SAM" id="SignalP"/>
    </source>
</evidence>
<dbReference type="RefSeq" id="WP_214057029.1">
    <property type="nucleotide sequence ID" value="NZ_BAAAHS010000225.1"/>
</dbReference>
<feature type="chain" id="PRO_5046327222" evidence="1">
    <location>
        <begin position="31"/>
        <end position="154"/>
    </location>
</feature>
<proteinExistence type="predicted"/>
<protein>
    <submittedName>
        <fullName evidence="2">Uncharacterized protein</fullName>
    </submittedName>
</protein>
<feature type="signal peptide" evidence="1">
    <location>
        <begin position="1"/>
        <end position="30"/>
    </location>
</feature>
<reference evidence="2 3" key="1">
    <citation type="submission" date="2021-05" db="EMBL/GenBank/DDBJ databases">
        <title>Complete genome of Nocardioides aquaticus KCTC 9944T isolated from meromictic and hypersaline Ekho Lake, Antarctica.</title>
        <authorList>
            <person name="Hwang K."/>
            <person name="Kim K.M."/>
            <person name="Choe H."/>
        </authorList>
    </citation>
    <scope>NUCLEOTIDE SEQUENCE [LARGE SCALE GENOMIC DNA]</scope>
    <source>
        <strain evidence="2 3">KCTC 9944</strain>
    </source>
</reference>